<evidence type="ECO:0000313" key="3">
    <source>
        <dbReference type="Proteomes" id="UP000245670"/>
    </source>
</evidence>
<keyword evidence="3" id="KW-1185">Reference proteome</keyword>
<evidence type="ECO:0000313" key="2">
    <source>
        <dbReference type="EMBL" id="PWG04452.1"/>
    </source>
</evidence>
<dbReference type="InterPro" id="IPR035287">
    <property type="entry name" value="DUF5362"/>
</dbReference>
<feature type="transmembrane region" description="Helical" evidence="1">
    <location>
        <begin position="71"/>
        <end position="92"/>
    </location>
</feature>
<sequence>MNTRTPITQLEQLTLTNASKNFLRETAKWSFFLSILGFIMIGLMLVFAIFANTIFGMAAAMQPGMPQNLGIIMTITYIVLAIIYFFPAYYLMQFSNRMKKALSTKNEEILAASFEMLKSHYKFIGVFAIITISLYILLIIVSSLGVL</sequence>
<keyword evidence="1" id="KW-1133">Transmembrane helix</keyword>
<feature type="transmembrane region" description="Helical" evidence="1">
    <location>
        <begin position="123"/>
        <end position="146"/>
    </location>
</feature>
<dbReference type="AlphaFoldDB" id="A0A2U2J820"/>
<proteinExistence type="predicted"/>
<protein>
    <recommendedName>
        <fullName evidence="4">DUF5362 domain-containing protein</fullName>
    </recommendedName>
</protein>
<evidence type="ECO:0000256" key="1">
    <source>
        <dbReference type="SAM" id="Phobius"/>
    </source>
</evidence>
<dbReference type="RefSeq" id="WP_109405821.1">
    <property type="nucleotide sequence ID" value="NZ_QFFG01000006.1"/>
</dbReference>
<dbReference type="OrthoDB" id="1121797at2"/>
<evidence type="ECO:0008006" key="4">
    <source>
        <dbReference type="Google" id="ProtNLM"/>
    </source>
</evidence>
<dbReference type="EMBL" id="QFFG01000006">
    <property type="protein sequence ID" value="PWG04452.1"/>
    <property type="molecule type" value="Genomic_DNA"/>
</dbReference>
<dbReference type="Proteomes" id="UP000245670">
    <property type="component" value="Unassembled WGS sequence"/>
</dbReference>
<feature type="transmembrane region" description="Helical" evidence="1">
    <location>
        <begin position="29"/>
        <end position="51"/>
    </location>
</feature>
<gene>
    <name evidence="2" type="ORF">DIS07_13690</name>
</gene>
<keyword evidence="1" id="KW-0812">Transmembrane</keyword>
<accession>A0A2U2J820</accession>
<name>A0A2U2J820_9FLAO</name>
<organism evidence="2 3">
    <name type="scientific">Polaribacter aquimarinus</name>
    <dbReference type="NCBI Taxonomy" id="2100726"/>
    <lineage>
        <taxon>Bacteria</taxon>
        <taxon>Pseudomonadati</taxon>
        <taxon>Bacteroidota</taxon>
        <taxon>Flavobacteriia</taxon>
        <taxon>Flavobacteriales</taxon>
        <taxon>Flavobacteriaceae</taxon>
    </lineage>
</organism>
<keyword evidence="1" id="KW-0472">Membrane</keyword>
<dbReference type="Pfam" id="PF17319">
    <property type="entry name" value="DUF5362"/>
    <property type="match status" value="1"/>
</dbReference>
<reference evidence="2 3" key="1">
    <citation type="submission" date="2018-05" db="EMBL/GenBank/DDBJ databases">
        <title>Polaribacter aquimarinus sp. nov., isolated from sediment in a sediment of sea.</title>
        <authorList>
            <person name="Lu D."/>
        </authorList>
    </citation>
    <scope>NUCLEOTIDE SEQUENCE [LARGE SCALE GENOMIC DNA]</scope>
    <source>
        <strain evidence="2 3">ZY113</strain>
    </source>
</reference>
<comment type="caution">
    <text evidence="2">The sequence shown here is derived from an EMBL/GenBank/DDBJ whole genome shotgun (WGS) entry which is preliminary data.</text>
</comment>